<dbReference type="PANTHER" id="PTHR22946:SF13">
    <property type="entry name" value="ALPHA_BETA HYDROLASE PSOB"/>
    <property type="match status" value="1"/>
</dbReference>
<protein>
    <submittedName>
        <fullName evidence="4">Alpha/Beta hydrolase protein</fullName>
    </submittedName>
</protein>
<keyword evidence="1 4" id="KW-0378">Hydrolase</keyword>
<comment type="caution">
    <text evidence="4">The sequence shown here is derived from an EMBL/GenBank/DDBJ whole genome shotgun (WGS) entry which is preliminary data.</text>
</comment>
<gene>
    <name evidence="4" type="ORF">QBC38DRAFT_87632</name>
</gene>
<dbReference type="EMBL" id="MU865480">
    <property type="protein sequence ID" value="KAK4222295.1"/>
    <property type="molecule type" value="Genomic_DNA"/>
</dbReference>
<keyword evidence="5" id="KW-1185">Reference proteome</keyword>
<evidence type="ECO:0000256" key="2">
    <source>
        <dbReference type="ARBA" id="ARBA00038115"/>
    </source>
</evidence>
<dbReference type="Gene3D" id="1.20.1440.110">
    <property type="entry name" value="acylaminoacyl peptidase"/>
    <property type="match status" value="1"/>
</dbReference>
<sequence length="432" mass="47787">MHHLFRNPFFNFEVVRILGTTSAGGADVAECLEAIGKIRENDAESWHQAWAEQAVKAAAIADEAERHGHRTAARMAYLRASNYTRASAYMMTGDGPTKSQSDPRVVPILTNAVDIFHKATKLFDGSVIRFHVPFDNNLILPAYLYLPPNNCRLPGKIPLVVCLVGADSIQEEIYYTLPAAGPELGYAVLTFEGPGQGLMLHQHGIPMRPDWETVTDVVLDFLVKLDLEGVALDWERIAVAGASLGGYFALRVASSTRFDFKACAAVDPLYDLYDFATKHVAPGFFDLWSKGWISDWAVDSVIALGVRLSFQTKWEITTSSRFLGATTPTELLNIMRRFTLREKDGSVLDRLNCPVLVTGASDSIYLNEQDHTAVVFRGLSHPAKELWLARSPGEGSLQAKVGAMALCNQRVFLFLDERLGIQRHSLAYVQTP</sequence>
<evidence type="ECO:0000313" key="5">
    <source>
        <dbReference type="Proteomes" id="UP001301958"/>
    </source>
</evidence>
<organism evidence="4 5">
    <name type="scientific">Podospora fimiseda</name>
    <dbReference type="NCBI Taxonomy" id="252190"/>
    <lineage>
        <taxon>Eukaryota</taxon>
        <taxon>Fungi</taxon>
        <taxon>Dikarya</taxon>
        <taxon>Ascomycota</taxon>
        <taxon>Pezizomycotina</taxon>
        <taxon>Sordariomycetes</taxon>
        <taxon>Sordariomycetidae</taxon>
        <taxon>Sordariales</taxon>
        <taxon>Podosporaceae</taxon>
        <taxon>Podospora</taxon>
    </lineage>
</organism>
<proteinExistence type="inferred from homology"/>
<comment type="similarity">
    <text evidence="2">Belongs to the AB hydrolase superfamily. FUS2 hydrolase family.</text>
</comment>
<feature type="domain" description="AB hydrolase-1" evidence="3">
    <location>
        <begin position="177"/>
        <end position="355"/>
    </location>
</feature>
<evidence type="ECO:0000256" key="1">
    <source>
        <dbReference type="ARBA" id="ARBA00022801"/>
    </source>
</evidence>
<evidence type="ECO:0000313" key="4">
    <source>
        <dbReference type="EMBL" id="KAK4222295.1"/>
    </source>
</evidence>
<dbReference type="Proteomes" id="UP001301958">
    <property type="component" value="Unassembled WGS sequence"/>
</dbReference>
<dbReference type="GO" id="GO:0016787">
    <property type="term" value="F:hydrolase activity"/>
    <property type="evidence" value="ECO:0007669"/>
    <property type="project" value="UniProtKB-KW"/>
</dbReference>
<reference evidence="4" key="2">
    <citation type="submission" date="2023-05" db="EMBL/GenBank/DDBJ databases">
        <authorList>
            <consortium name="Lawrence Berkeley National Laboratory"/>
            <person name="Steindorff A."/>
            <person name="Hensen N."/>
            <person name="Bonometti L."/>
            <person name="Westerberg I."/>
            <person name="Brannstrom I.O."/>
            <person name="Guillou S."/>
            <person name="Cros-Aarteil S."/>
            <person name="Calhoun S."/>
            <person name="Haridas S."/>
            <person name="Kuo A."/>
            <person name="Mondo S."/>
            <person name="Pangilinan J."/>
            <person name="Riley R."/>
            <person name="Labutti K."/>
            <person name="Andreopoulos B."/>
            <person name="Lipzen A."/>
            <person name="Chen C."/>
            <person name="Yanf M."/>
            <person name="Daum C."/>
            <person name="Ng V."/>
            <person name="Clum A."/>
            <person name="Ohm R."/>
            <person name="Martin F."/>
            <person name="Silar P."/>
            <person name="Natvig D."/>
            <person name="Lalanne C."/>
            <person name="Gautier V."/>
            <person name="Ament-Velasquez S.L."/>
            <person name="Kruys A."/>
            <person name="Hutchinson M.I."/>
            <person name="Powell A.J."/>
            <person name="Barry K."/>
            <person name="Miller A.N."/>
            <person name="Grigoriev I.V."/>
            <person name="Debuchy R."/>
            <person name="Gladieux P."/>
            <person name="Thoren M.H."/>
            <person name="Johannesson H."/>
        </authorList>
    </citation>
    <scope>NUCLEOTIDE SEQUENCE</scope>
    <source>
        <strain evidence="4">CBS 990.96</strain>
    </source>
</reference>
<reference evidence="4" key="1">
    <citation type="journal article" date="2023" name="Mol. Phylogenet. Evol.">
        <title>Genome-scale phylogeny and comparative genomics of the fungal order Sordariales.</title>
        <authorList>
            <person name="Hensen N."/>
            <person name="Bonometti L."/>
            <person name="Westerberg I."/>
            <person name="Brannstrom I.O."/>
            <person name="Guillou S."/>
            <person name="Cros-Aarteil S."/>
            <person name="Calhoun S."/>
            <person name="Haridas S."/>
            <person name="Kuo A."/>
            <person name="Mondo S."/>
            <person name="Pangilinan J."/>
            <person name="Riley R."/>
            <person name="LaButti K."/>
            <person name="Andreopoulos B."/>
            <person name="Lipzen A."/>
            <person name="Chen C."/>
            <person name="Yan M."/>
            <person name="Daum C."/>
            <person name="Ng V."/>
            <person name="Clum A."/>
            <person name="Steindorff A."/>
            <person name="Ohm R.A."/>
            <person name="Martin F."/>
            <person name="Silar P."/>
            <person name="Natvig D.O."/>
            <person name="Lalanne C."/>
            <person name="Gautier V."/>
            <person name="Ament-Velasquez S.L."/>
            <person name="Kruys A."/>
            <person name="Hutchinson M.I."/>
            <person name="Powell A.J."/>
            <person name="Barry K."/>
            <person name="Miller A.N."/>
            <person name="Grigoriev I.V."/>
            <person name="Debuchy R."/>
            <person name="Gladieux P."/>
            <person name="Hiltunen Thoren M."/>
            <person name="Johannesson H."/>
        </authorList>
    </citation>
    <scope>NUCLEOTIDE SEQUENCE</scope>
    <source>
        <strain evidence="4">CBS 990.96</strain>
    </source>
</reference>
<dbReference type="AlphaFoldDB" id="A0AAN7BGN9"/>
<dbReference type="InterPro" id="IPR000073">
    <property type="entry name" value="AB_hydrolase_1"/>
</dbReference>
<dbReference type="PANTHER" id="PTHR22946">
    <property type="entry name" value="DIENELACTONE HYDROLASE DOMAIN-CONTAINING PROTEIN-RELATED"/>
    <property type="match status" value="1"/>
</dbReference>
<name>A0AAN7BGN9_9PEZI</name>
<dbReference type="SUPFAM" id="SSF53474">
    <property type="entry name" value="alpha/beta-Hydrolases"/>
    <property type="match status" value="1"/>
</dbReference>
<evidence type="ECO:0000259" key="3">
    <source>
        <dbReference type="Pfam" id="PF12697"/>
    </source>
</evidence>
<dbReference type="InterPro" id="IPR029058">
    <property type="entry name" value="AB_hydrolase_fold"/>
</dbReference>
<dbReference type="Gene3D" id="3.40.50.1820">
    <property type="entry name" value="alpha/beta hydrolase"/>
    <property type="match status" value="1"/>
</dbReference>
<dbReference type="Pfam" id="PF12697">
    <property type="entry name" value="Abhydrolase_6"/>
    <property type="match status" value="1"/>
</dbReference>
<dbReference type="InterPro" id="IPR050261">
    <property type="entry name" value="FrsA_esterase"/>
</dbReference>
<accession>A0AAN7BGN9</accession>